<dbReference type="InterPro" id="IPR012675">
    <property type="entry name" value="Beta-grasp_dom_sf"/>
</dbReference>
<dbReference type="Gene3D" id="3.30.980.10">
    <property type="entry name" value="Threonyl-trna Synthetase, Chain A, domain 2"/>
    <property type="match status" value="1"/>
</dbReference>
<dbReference type="PANTHER" id="PTHR11451">
    <property type="entry name" value="THREONINE-TRNA LIGASE"/>
    <property type="match status" value="1"/>
</dbReference>
<evidence type="ECO:0000313" key="3">
    <source>
        <dbReference type="EMBL" id="RNA44511.1"/>
    </source>
</evidence>
<dbReference type="InterPro" id="IPR018163">
    <property type="entry name" value="Thr/Ala-tRNA-synth_IIc_edit"/>
</dbReference>
<proteinExistence type="predicted"/>
<dbReference type="STRING" id="10195.A0A3M7TA82"/>
<dbReference type="Proteomes" id="UP000276133">
    <property type="component" value="Unassembled WGS sequence"/>
</dbReference>
<dbReference type="Gene3D" id="3.10.20.30">
    <property type="match status" value="1"/>
</dbReference>
<sequence length="328" mass="38027">MLSTRLIKAWSFTSRLVSTMTNTEIIQHRARLFDEEKSRQLKEIERIEKIEVIVEDQENKQVKLIMNKDLSTPFNCAMHLSEILCKRSALALVDGTSLWDMNYPLKNSCSLKFLHFKDEDPFNVNLAYWRSCSFILGYLIETAFKDKYFVDLCSFPPPDIKSGSFIYDAKLNIQNWKPSKEELRCLSIMVSKLVAQKLQFEKLKISPEIAMKMFKYNKFKLEQIPAILSIQKSKSESDNLISVYKLGDYVDISKGPMISSTEMIGRFEVTNIFDIETENYGQIQRIQGISIPAQLQLHYWTFNLLAERAAKLNSALKPTLLNQNRMSN</sequence>
<gene>
    <name evidence="3" type="ORF">BpHYR1_051249</name>
</gene>
<dbReference type="CDD" id="cd01667">
    <property type="entry name" value="TGS_ThrRS"/>
    <property type="match status" value="1"/>
</dbReference>
<accession>A0A3M7TA82</accession>
<keyword evidence="1" id="KW-0648">Protein biosynthesis</keyword>
<dbReference type="GO" id="GO:0006435">
    <property type="term" value="P:threonyl-tRNA aminoacylation"/>
    <property type="evidence" value="ECO:0007669"/>
    <property type="project" value="TreeGrafter"/>
</dbReference>
<name>A0A3M7TA82_BRAPC</name>
<dbReference type="GO" id="GO:0004829">
    <property type="term" value="F:threonine-tRNA ligase activity"/>
    <property type="evidence" value="ECO:0007669"/>
    <property type="project" value="TreeGrafter"/>
</dbReference>
<organism evidence="3 4">
    <name type="scientific">Brachionus plicatilis</name>
    <name type="common">Marine rotifer</name>
    <name type="synonym">Brachionus muelleri</name>
    <dbReference type="NCBI Taxonomy" id="10195"/>
    <lineage>
        <taxon>Eukaryota</taxon>
        <taxon>Metazoa</taxon>
        <taxon>Spiralia</taxon>
        <taxon>Gnathifera</taxon>
        <taxon>Rotifera</taxon>
        <taxon>Eurotatoria</taxon>
        <taxon>Monogononta</taxon>
        <taxon>Pseudotrocha</taxon>
        <taxon>Ploima</taxon>
        <taxon>Brachionidae</taxon>
        <taxon>Brachionus</taxon>
    </lineage>
</organism>
<dbReference type="EMBL" id="REGN01000096">
    <property type="protein sequence ID" value="RNA44511.1"/>
    <property type="molecule type" value="Genomic_DNA"/>
</dbReference>
<dbReference type="SUPFAM" id="SSF55186">
    <property type="entry name" value="ThrRS/AlaRS common domain"/>
    <property type="match status" value="1"/>
</dbReference>
<dbReference type="AlphaFoldDB" id="A0A3M7TA82"/>
<dbReference type="InterPro" id="IPR004095">
    <property type="entry name" value="TGS"/>
</dbReference>
<dbReference type="GO" id="GO:0005739">
    <property type="term" value="C:mitochondrion"/>
    <property type="evidence" value="ECO:0007669"/>
    <property type="project" value="TreeGrafter"/>
</dbReference>
<comment type="caution">
    <text evidence="3">The sequence shown here is derived from an EMBL/GenBank/DDBJ whole genome shotgun (WGS) entry which is preliminary data.</text>
</comment>
<dbReference type="Pfam" id="PF02824">
    <property type="entry name" value="TGS"/>
    <property type="match status" value="1"/>
</dbReference>
<evidence type="ECO:0000259" key="2">
    <source>
        <dbReference type="Pfam" id="PF02824"/>
    </source>
</evidence>
<evidence type="ECO:0000313" key="4">
    <source>
        <dbReference type="Proteomes" id="UP000276133"/>
    </source>
</evidence>
<feature type="domain" description="TGS" evidence="2">
    <location>
        <begin position="71"/>
        <end position="113"/>
    </location>
</feature>
<dbReference type="PANTHER" id="PTHR11451:SF44">
    <property type="entry name" value="THREONINE--TRNA LIGASE, CHLOROPLASTIC_MITOCHONDRIAL 2"/>
    <property type="match status" value="1"/>
</dbReference>
<dbReference type="OrthoDB" id="5870821at2759"/>
<keyword evidence="4" id="KW-1185">Reference proteome</keyword>
<reference evidence="3 4" key="1">
    <citation type="journal article" date="2018" name="Sci. Rep.">
        <title>Genomic signatures of local adaptation to the degree of environmental predictability in rotifers.</title>
        <authorList>
            <person name="Franch-Gras L."/>
            <person name="Hahn C."/>
            <person name="Garcia-Roger E.M."/>
            <person name="Carmona M.J."/>
            <person name="Serra M."/>
            <person name="Gomez A."/>
        </authorList>
    </citation>
    <scope>NUCLEOTIDE SEQUENCE [LARGE SCALE GENOMIC DNA]</scope>
    <source>
        <strain evidence="3">HYR1</strain>
    </source>
</reference>
<evidence type="ECO:0000256" key="1">
    <source>
        <dbReference type="ARBA" id="ARBA00022917"/>
    </source>
</evidence>
<dbReference type="GO" id="GO:0000166">
    <property type="term" value="F:nucleotide binding"/>
    <property type="evidence" value="ECO:0007669"/>
    <property type="project" value="InterPro"/>
</dbReference>
<protein>
    <submittedName>
        <fullName evidence="3">39S ribosomal mitochondrial</fullName>
    </submittedName>
</protein>